<feature type="domain" description="Beta-lactamase class A catalytic" evidence="1">
    <location>
        <begin position="82"/>
        <end position="304"/>
    </location>
</feature>
<dbReference type="NCBIfam" id="NF033103">
    <property type="entry name" value="bla_class_A"/>
    <property type="match status" value="1"/>
</dbReference>
<dbReference type="InterPro" id="IPR000871">
    <property type="entry name" value="Beta-lactam_class-A"/>
</dbReference>
<dbReference type="PANTHER" id="PTHR35333">
    <property type="entry name" value="BETA-LACTAMASE"/>
    <property type="match status" value="1"/>
</dbReference>
<dbReference type="Proteomes" id="UP001165124">
    <property type="component" value="Unassembled WGS sequence"/>
</dbReference>
<dbReference type="AlphaFoldDB" id="A0A9W6UTQ4"/>
<evidence type="ECO:0000259" key="1">
    <source>
        <dbReference type="Pfam" id="PF13354"/>
    </source>
</evidence>
<dbReference type="RefSeq" id="WP_067916168.1">
    <property type="nucleotide sequence ID" value="NZ_BSRZ01000001.1"/>
</dbReference>
<reference evidence="2" key="1">
    <citation type="submission" date="2023-02" db="EMBL/GenBank/DDBJ databases">
        <title>Actinomadura rubrobrunea NBRC 14622.</title>
        <authorList>
            <person name="Ichikawa N."/>
            <person name="Sato H."/>
            <person name="Tonouchi N."/>
        </authorList>
    </citation>
    <scope>NUCLEOTIDE SEQUENCE</scope>
    <source>
        <strain evidence="2">NBRC 14622</strain>
    </source>
</reference>
<evidence type="ECO:0000313" key="2">
    <source>
        <dbReference type="EMBL" id="GLW62028.1"/>
    </source>
</evidence>
<dbReference type="InterPro" id="IPR045155">
    <property type="entry name" value="Beta-lactam_cat"/>
</dbReference>
<dbReference type="InterPro" id="IPR012338">
    <property type="entry name" value="Beta-lactam/transpept-like"/>
</dbReference>
<sequence length="333" mass="35621">MGERDRDDERRRRPWRRLGAAALAASLVFGGTACGATDGEAQTRAAVRGAASAQTPAATGQAEVTRRLRELEASYHGRIGAFAIDTGTGRTVGHRTHERFPSNSTFKAVLCGAILHKARTADPGLMERRHYWTAEEAKKAGHAPVTSLPENIENGLTTAELCHATITVSDNGAANVLLKQIGGPKGLTRYYRSLGDPVGRLDTYEPELNEWEPGQKSNTIMPAFMARDLAKLTTGDALVPEDRRQLNEWLKATTTGGTRIRAGLPDDWTVGNKTGTGGGTYATASDIAVAWRPSGAPLIFAVYTHRDGRHPEIDDGVIAQTASILARGLGATS</sequence>
<dbReference type="GO" id="GO:0008800">
    <property type="term" value="F:beta-lactamase activity"/>
    <property type="evidence" value="ECO:0007669"/>
    <property type="project" value="InterPro"/>
</dbReference>
<dbReference type="PROSITE" id="PS51257">
    <property type="entry name" value="PROKAR_LIPOPROTEIN"/>
    <property type="match status" value="1"/>
</dbReference>
<dbReference type="Pfam" id="PF13354">
    <property type="entry name" value="Beta-lactamase2"/>
    <property type="match status" value="1"/>
</dbReference>
<dbReference type="EMBL" id="BSRZ01000001">
    <property type="protein sequence ID" value="GLW62028.1"/>
    <property type="molecule type" value="Genomic_DNA"/>
</dbReference>
<evidence type="ECO:0000313" key="3">
    <source>
        <dbReference type="Proteomes" id="UP001165124"/>
    </source>
</evidence>
<proteinExistence type="predicted"/>
<gene>
    <name evidence="2" type="primary">penA</name>
    <name evidence="2" type="ORF">Arub01_02720</name>
</gene>
<protein>
    <submittedName>
        <fullName evidence="2">Beta-lactamase</fullName>
    </submittedName>
</protein>
<organism evidence="2 3">
    <name type="scientific">Actinomadura rubrobrunea</name>
    <dbReference type="NCBI Taxonomy" id="115335"/>
    <lineage>
        <taxon>Bacteria</taxon>
        <taxon>Bacillati</taxon>
        <taxon>Actinomycetota</taxon>
        <taxon>Actinomycetes</taxon>
        <taxon>Streptosporangiales</taxon>
        <taxon>Thermomonosporaceae</taxon>
        <taxon>Actinomadura</taxon>
    </lineage>
</organism>
<dbReference type="GO" id="GO:0046677">
    <property type="term" value="P:response to antibiotic"/>
    <property type="evidence" value="ECO:0007669"/>
    <property type="project" value="InterPro"/>
</dbReference>
<dbReference type="Gene3D" id="3.40.710.10">
    <property type="entry name" value="DD-peptidase/beta-lactamase superfamily"/>
    <property type="match status" value="1"/>
</dbReference>
<accession>A0A9W6UTQ4</accession>
<dbReference type="PANTHER" id="PTHR35333:SF3">
    <property type="entry name" value="BETA-LACTAMASE-TYPE TRANSPEPTIDASE FOLD CONTAINING PROTEIN"/>
    <property type="match status" value="1"/>
</dbReference>
<dbReference type="SUPFAM" id="SSF56601">
    <property type="entry name" value="beta-lactamase/transpeptidase-like"/>
    <property type="match status" value="1"/>
</dbReference>
<name>A0A9W6UTQ4_9ACTN</name>
<dbReference type="PRINTS" id="PR00118">
    <property type="entry name" value="BLACTAMASEA"/>
</dbReference>
<comment type="caution">
    <text evidence="2">The sequence shown here is derived from an EMBL/GenBank/DDBJ whole genome shotgun (WGS) entry which is preliminary data.</text>
</comment>
<dbReference type="GO" id="GO:0030655">
    <property type="term" value="P:beta-lactam antibiotic catabolic process"/>
    <property type="evidence" value="ECO:0007669"/>
    <property type="project" value="InterPro"/>
</dbReference>
<keyword evidence="3" id="KW-1185">Reference proteome</keyword>